<dbReference type="InterPro" id="IPR013078">
    <property type="entry name" value="His_Pase_superF_clade-1"/>
</dbReference>
<organism evidence="1 2">
    <name type="scientific">Synoicihabitans lomoniglobus</name>
    <dbReference type="NCBI Taxonomy" id="2909285"/>
    <lineage>
        <taxon>Bacteria</taxon>
        <taxon>Pseudomonadati</taxon>
        <taxon>Verrucomicrobiota</taxon>
        <taxon>Opitutia</taxon>
        <taxon>Opitutales</taxon>
        <taxon>Opitutaceae</taxon>
        <taxon>Synoicihabitans</taxon>
    </lineage>
</organism>
<name>A0AAE9ZXC0_9BACT</name>
<dbReference type="AlphaFoldDB" id="A0AAE9ZXC0"/>
<accession>A0AAE9ZXC0</accession>
<reference evidence="1" key="1">
    <citation type="submission" date="2023-03" db="EMBL/GenBank/DDBJ databases">
        <title>Lomoglobus Profundus gen. nov., sp. nov., a novel member of the phylum Verrucomicrobia, isolated from deep-marine sediment of South China Sea.</title>
        <authorList>
            <person name="Ahmad T."/>
            <person name="Ishaq S.E."/>
            <person name="Wang F."/>
        </authorList>
    </citation>
    <scope>NUCLEOTIDE SEQUENCE</scope>
    <source>
        <strain evidence="1">LMO-M01</strain>
    </source>
</reference>
<protein>
    <submittedName>
        <fullName evidence="1">Phosphoglycerate mutase family protein</fullName>
    </submittedName>
</protein>
<evidence type="ECO:0000313" key="1">
    <source>
        <dbReference type="EMBL" id="WED64959.1"/>
    </source>
</evidence>
<dbReference type="KEGG" id="slom:PXH66_21640"/>
<dbReference type="Proteomes" id="UP001218638">
    <property type="component" value="Chromosome"/>
</dbReference>
<dbReference type="SMART" id="SM00855">
    <property type="entry name" value="PGAM"/>
    <property type="match status" value="1"/>
</dbReference>
<dbReference type="Pfam" id="PF00300">
    <property type="entry name" value="His_Phos_1"/>
    <property type="match status" value="1"/>
</dbReference>
<sequence length="177" mass="18919">MPALLRLGVEMKRLLLVALLTCGVGMAMATPARILLVRHAEKMDDGTRDPSLSAEGRARAEVLATLMGEHHVTDVFTSQYQRTIQTAAPGVAAHDLRATVVEAQKPAALLELVHALPPSAVALIVGHSNTVPDLAHELGAEDVAPMGEDEYDRIVILHLDPAEGEVTSRVVRYPPSS</sequence>
<evidence type="ECO:0000313" key="2">
    <source>
        <dbReference type="Proteomes" id="UP001218638"/>
    </source>
</evidence>
<dbReference type="SUPFAM" id="SSF53254">
    <property type="entry name" value="Phosphoglycerate mutase-like"/>
    <property type="match status" value="1"/>
</dbReference>
<gene>
    <name evidence="1" type="ORF">PXH66_21640</name>
</gene>
<dbReference type="Gene3D" id="3.40.50.1240">
    <property type="entry name" value="Phosphoglycerate mutase-like"/>
    <property type="match status" value="1"/>
</dbReference>
<dbReference type="EMBL" id="CP119075">
    <property type="protein sequence ID" value="WED64959.1"/>
    <property type="molecule type" value="Genomic_DNA"/>
</dbReference>
<dbReference type="CDD" id="cd07067">
    <property type="entry name" value="HP_PGM_like"/>
    <property type="match status" value="1"/>
</dbReference>
<dbReference type="InterPro" id="IPR029033">
    <property type="entry name" value="His_PPase_superfam"/>
</dbReference>
<proteinExistence type="predicted"/>
<dbReference type="RefSeq" id="WP_330928304.1">
    <property type="nucleotide sequence ID" value="NZ_CP119075.1"/>
</dbReference>
<keyword evidence="2" id="KW-1185">Reference proteome</keyword>